<gene>
    <name evidence="2" type="ORF">RUN215_v1_1280027</name>
</gene>
<proteinExistence type="predicted"/>
<dbReference type="EMBL" id="LN899820">
    <property type="protein sequence ID" value="CUV57331.1"/>
    <property type="molecule type" value="Genomic_DNA"/>
</dbReference>
<dbReference type="AlphaFoldDB" id="A0A0S4X0H8"/>
<name>A0A0S4X0H8_RALSL</name>
<protein>
    <submittedName>
        <fullName evidence="2">Putative transmembrane protein</fullName>
    </submittedName>
</protein>
<keyword evidence="1" id="KW-1133">Transmembrane helix</keyword>
<reference evidence="2" key="1">
    <citation type="submission" date="2015-10" db="EMBL/GenBank/DDBJ databases">
        <authorList>
            <person name="Gilbert D.G."/>
        </authorList>
    </citation>
    <scope>NUCLEOTIDE SEQUENCE</scope>
    <source>
        <strain evidence="2">Phyl III-seqv23</strain>
    </source>
</reference>
<sequence>MLLTLINQLANAVIFMGSLWAVLTHKVPTRTGGALVLALLNFASLGNLVIPGACHSAPEVALNVAVAIGALWAFWRLELRRRFPGEGGHEPS</sequence>
<keyword evidence="1 2" id="KW-0812">Transmembrane</keyword>
<feature type="transmembrane region" description="Helical" evidence="1">
    <location>
        <begin position="60"/>
        <end position="77"/>
    </location>
</feature>
<evidence type="ECO:0000256" key="1">
    <source>
        <dbReference type="SAM" id="Phobius"/>
    </source>
</evidence>
<feature type="transmembrane region" description="Helical" evidence="1">
    <location>
        <begin position="6"/>
        <end position="23"/>
    </location>
</feature>
<feature type="transmembrane region" description="Helical" evidence="1">
    <location>
        <begin position="35"/>
        <end position="54"/>
    </location>
</feature>
<organism evidence="2">
    <name type="scientific">Ralstonia solanacearum</name>
    <name type="common">Pseudomonas solanacearum</name>
    <dbReference type="NCBI Taxonomy" id="305"/>
    <lineage>
        <taxon>Bacteria</taxon>
        <taxon>Pseudomonadati</taxon>
        <taxon>Pseudomonadota</taxon>
        <taxon>Betaproteobacteria</taxon>
        <taxon>Burkholderiales</taxon>
        <taxon>Burkholderiaceae</taxon>
        <taxon>Ralstonia</taxon>
        <taxon>Ralstonia solanacearum species complex</taxon>
    </lineage>
</organism>
<keyword evidence="1" id="KW-0472">Membrane</keyword>
<accession>A0A0S4X0H8</accession>
<evidence type="ECO:0000313" key="2">
    <source>
        <dbReference type="EMBL" id="CUV57331.1"/>
    </source>
</evidence>